<comment type="caution">
    <text evidence="4">The sequence shown here is derived from an EMBL/GenBank/DDBJ whole genome shotgun (WGS) entry which is preliminary data.</text>
</comment>
<feature type="region of interest" description="Disordered" evidence="2">
    <location>
        <begin position="419"/>
        <end position="457"/>
    </location>
</feature>
<evidence type="ECO:0000313" key="5">
    <source>
        <dbReference type="Proteomes" id="UP001363151"/>
    </source>
</evidence>
<dbReference type="Pfam" id="PF00535">
    <property type="entry name" value="Glycos_transf_2"/>
    <property type="match status" value="1"/>
</dbReference>
<feature type="compositionally biased region" description="Basic and acidic residues" evidence="2">
    <location>
        <begin position="434"/>
        <end position="455"/>
    </location>
</feature>
<dbReference type="Proteomes" id="UP001363151">
    <property type="component" value="Unassembled WGS sequence"/>
</dbReference>
<feature type="region of interest" description="Disordered" evidence="2">
    <location>
        <begin position="590"/>
        <end position="636"/>
    </location>
</feature>
<feature type="region of interest" description="Disordered" evidence="2">
    <location>
        <begin position="743"/>
        <end position="766"/>
    </location>
</feature>
<gene>
    <name evidence="4" type="ORF">SO694_00111087</name>
</gene>
<name>A0ABR1FWT6_AURAN</name>
<dbReference type="EMBL" id="JBBJCI010000211">
    <property type="protein sequence ID" value="KAK7240503.1"/>
    <property type="molecule type" value="Genomic_DNA"/>
</dbReference>
<evidence type="ECO:0000256" key="1">
    <source>
        <dbReference type="SAM" id="Coils"/>
    </source>
</evidence>
<feature type="compositionally biased region" description="Low complexity" evidence="2">
    <location>
        <begin position="592"/>
        <end position="608"/>
    </location>
</feature>
<dbReference type="Gene3D" id="3.90.550.10">
    <property type="entry name" value="Spore Coat Polysaccharide Biosynthesis Protein SpsA, Chain A"/>
    <property type="match status" value="1"/>
</dbReference>
<evidence type="ECO:0000256" key="2">
    <source>
        <dbReference type="SAM" id="MobiDB-lite"/>
    </source>
</evidence>
<accession>A0ABR1FWT6</accession>
<evidence type="ECO:0000313" key="4">
    <source>
        <dbReference type="EMBL" id="KAK7240503.1"/>
    </source>
</evidence>
<dbReference type="CDD" id="cd00761">
    <property type="entry name" value="Glyco_tranf_GTA_type"/>
    <property type="match status" value="1"/>
</dbReference>
<feature type="region of interest" description="Disordered" evidence="2">
    <location>
        <begin position="1017"/>
        <end position="1046"/>
    </location>
</feature>
<proteinExistence type="predicted"/>
<feature type="coiled-coil region" evidence="1">
    <location>
        <begin position="234"/>
        <end position="275"/>
    </location>
</feature>
<feature type="region of interest" description="Disordered" evidence="2">
    <location>
        <begin position="462"/>
        <end position="481"/>
    </location>
</feature>
<protein>
    <recommendedName>
        <fullName evidence="3">Glycosyltransferase 2-like domain-containing protein</fullName>
    </recommendedName>
</protein>
<dbReference type="SUPFAM" id="SSF53448">
    <property type="entry name" value="Nucleotide-diphospho-sugar transferases"/>
    <property type="match status" value="1"/>
</dbReference>
<sequence length="1359" mass="151683">MHGWRPRTKPKPLDDDQAPLDHTLARWIKSYNSEQTVFASDFLSAEVKLREAATTTETLRLGGEYVPPRNLAIVTCDVLLSIAKQFGRFEGLMNLVARNAMRCVFPPRTDPSALADGASGDGAIDEPPAKGTDLVYMVPWYEMARTAVQEQRRLGHVVHERDEGVAMREAVQKKTKLVAQLLDSNVHFRLKARLSGAARRALAPRYFALWTRFAAECVRAREVEQYRLDIVDLLDAEQEKREELNEAYDALLETNKELEAQREVLGQELTLEKEKVEKAAKSSRKKHVDKVVGRARVSFANRARAAPAPGNSAAQIERKKTLGLNLNLAGALDGAPRRPSIVRATAIRQSMVAGGGGEGGGRIAALATPFAADFDYKDNPAFNWAKKNKLRNTREVGSSTLQALRLRNACDSRFLQASRDAQTELPGGGPLAAWERRGDERKGRRERDRRRDAAAKKFGGSITAKHRPFGSGHSGPAARRTHQIKDRAELDVDQCLELASDALVEKVRQDAEDRVLHQPFQHLRPYFMDYLLRRYGVRALATKFRRAVEKCVEQTPPDELHPRLRVFALLYGLKLKEEEAGEAFAASTADLRGSAASPPRGSSPAKADGAGEAKKPKPKKRKNKDRGGGRRPFNQNVDDREGVVQFFTELILSCVGTSEDFKELLDDAFEEPLVRVADVFAGVRVAFRSLRAKAPRAYYDEILRDAVLGHGDVSERLARHHGHGGGDHTARAAAAMHMFTETHHAAEDRRATPRKGPTLSPGRMPPKNDGLAAKAAMRFESAVPLDAVLERLVRCWPLEKRARHDRSPEALETALRPALRLMRRTVVAWRATRDAQTKLARRAFRRADALIHADEYSPRGVFSYAEFEELVQDHCKLADVDRQDATFLFKRWHELCDIRGTAARLPRDERTEEAFLNDIRDPTARRAALEEMRRVGDNRSAEATEDYFDEKDDGERALEAMRFELDEDVDENESLGDSVEVAARMCEANLADVEIASRAFADTLWMARLRLGADLAPEKDGDADSFASTVSRANRSPSPPRPSRAGRLKYLKWGFAEPPPGMAAAPPAETARRQREIAAKEREACCRASTGRCLLETPTFHMFGTVHEDEDPAELPLVSVVVPTYPKRHAYHALTLASFRAQRYPNLEMVVLDTGGPRSPAFDAPDVLSDARVRYVHTADDALTLGEKRTELVKLAKGDVVAHFDDDNLCVVRDARPRTAARRRYGPRYLEVLLPHLRHCGGDMVSLNGWYNYLTWCDRIERVRPSGKMTRGESFLHSRRMKTTGALFEFPRIELGEDVAAEAAAVHAVDDDVGLFFHVEHGINSSPRVVGDEVRGAAPRPAADLLAMLDVHRPLLRTL</sequence>
<organism evidence="4 5">
    <name type="scientific">Aureococcus anophagefferens</name>
    <name type="common">Harmful bloom alga</name>
    <dbReference type="NCBI Taxonomy" id="44056"/>
    <lineage>
        <taxon>Eukaryota</taxon>
        <taxon>Sar</taxon>
        <taxon>Stramenopiles</taxon>
        <taxon>Ochrophyta</taxon>
        <taxon>Pelagophyceae</taxon>
        <taxon>Pelagomonadales</taxon>
        <taxon>Pelagomonadaceae</taxon>
        <taxon>Aureococcus</taxon>
    </lineage>
</organism>
<keyword evidence="5" id="KW-1185">Reference proteome</keyword>
<dbReference type="InterPro" id="IPR029044">
    <property type="entry name" value="Nucleotide-diphossugar_trans"/>
</dbReference>
<keyword evidence="1" id="KW-0175">Coiled coil</keyword>
<evidence type="ECO:0000259" key="3">
    <source>
        <dbReference type="Pfam" id="PF00535"/>
    </source>
</evidence>
<reference evidence="4 5" key="1">
    <citation type="submission" date="2024-03" db="EMBL/GenBank/DDBJ databases">
        <title>Aureococcus anophagefferens CCMP1851 and Kratosvirus quantuckense: Draft genome of a second virus-susceptible host strain in the model system.</title>
        <authorList>
            <person name="Chase E."/>
            <person name="Truchon A.R."/>
            <person name="Schepens W."/>
            <person name="Wilhelm S.W."/>
        </authorList>
    </citation>
    <scope>NUCLEOTIDE SEQUENCE [LARGE SCALE GENOMIC DNA]</scope>
    <source>
        <strain evidence="4 5">CCMP1851</strain>
    </source>
</reference>
<dbReference type="InterPro" id="IPR001173">
    <property type="entry name" value="Glyco_trans_2-like"/>
</dbReference>
<feature type="domain" description="Glycosyltransferase 2-like" evidence="3">
    <location>
        <begin position="1119"/>
        <end position="1210"/>
    </location>
</feature>